<dbReference type="PROSITE" id="PS50157">
    <property type="entry name" value="ZINC_FINGER_C2H2_2"/>
    <property type="match status" value="1"/>
</dbReference>
<proteinExistence type="predicted"/>
<evidence type="ECO:0000256" key="1">
    <source>
        <dbReference type="SAM" id="Phobius"/>
    </source>
</evidence>
<keyword evidence="4" id="KW-1185">Reference proteome</keyword>
<keyword evidence="1" id="KW-0472">Membrane</keyword>
<dbReference type="GeneID" id="78819273"/>
<dbReference type="RefSeq" id="WP_274324627.1">
    <property type="nucleotide sequence ID" value="NZ_CP118158.1"/>
</dbReference>
<protein>
    <submittedName>
        <fullName evidence="3">C2H2-type zinc finger protein</fullName>
    </submittedName>
</protein>
<sequence length="88" mass="9926">MTDERTSYDVPPDRTPAECAYCGRPFESDGLLALHRGQVHPDAIDEAEREAYEEAHEAETGQLRRFRLKALAVLVVVYFGLLMVYAVV</sequence>
<feature type="transmembrane region" description="Helical" evidence="1">
    <location>
        <begin position="70"/>
        <end position="87"/>
    </location>
</feature>
<reference evidence="3 4" key="1">
    <citation type="journal article" date="2019" name="Int. J. Syst. Evol. Microbiol.">
        <title>The Global Catalogue of Microorganisms (GCM) 10K type strain sequencing project: providing services to taxonomists for standard genome sequencing and annotation.</title>
        <authorList>
            <consortium name="The Broad Institute Genomics Platform"/>
            <consortium name="The Broad Institute Genome Sequencing Center for Infectious Disease"/>
            <person name="Wu L."/>
            <person name="Ma J."/>
        </authorList>
    </citation>
    <scope>NUCLEOTIDE SEQUENCE [LARGE SCALE GENOMIC DNA]</scope>
    <source>
        <strain evidence="3 4">XZYJT29</strain>
    </source>
</reference>
<evidence type="ECO:0000313" key="4">
    <source>
        <dbReference type="Proteomes" id="UP001596432"/>
    </source>
</evidence>
<dbReference type="Proteomes" id="UP001596432">
    <property type="component" value="Unassembled WGS sequence"/>
</dbReference>
<keyword evidence="1" id="KW-0812">Transmembrane</keyword>
<keyword evidence="1" id="KW-1133">Transmembrane helix</keyword>
<dbReference type="EMBL" id="JBHTAS010000001">
    <property type="protein sequence ID" value="MFC7139025.1"/>
    <property type="molecule type" value="Genomic_DNA"/>
</dbReference>
<gene>
    <name evidence="3" type="ORF">ACFQMA_04130</name>
</gene>
<dbReference type="InterPro" id="IPR013087">
    <property type="entry name" value="Znf_C2H2_type"/>
</dbReference>
<dbReference type="PROSITE" id="PS00028">
    <property type="entry name" value="ZINC_FINGER_C2H2_1"/>
    <property type="match status" value="1"/>
</dbReference>
<feature type="domain" description="C2H2-type" evidence="2">
    <location>
        <begin position="17"/>
        <end position="40"/>
    </location>
</feature>
<evidence type="ECO:0000313" key="3">
    <source>
        <dbReference type="EMBL" id="MFC7139025.1"/>
    </source>
</evidence>
<accession>A0ABD5XZV2</accession>
<evidence type="ECO:0000259" key="2">
    <source>
        <dbReference type="PROSITE" id="PS50157"/>
    </source>
</evidence>
<name>A0ABD5XZV2_9EURY</name>
<organism evidence="3 4">
    <name type="scientific">Halosimplex aquaticum</name>
    <dbReference type="NCBI Taxonomy" id="3026162"/>
    <lineage>
        <taxon>Archaea</taxon>
        <taxon>Methanobacteriati</taxon>
        <taxon>Methanobacteriota</taxon>
        <taxon>Stenosarchaea group</taxon>
        <taxon>Halobacteria</taxon>
        <taxon>Halobacteriales</taxon>
        <taxon>Haloarculaceae</taxon>
        <taxon>Halosimplex</taxon>
    </lineage>
</organism>
<comment type="caution">
    <text evidence="3">The sequence shown here is derived from an EMBL/GenBank/DDBJ whole genome shotgun (WGS) entry which is preliminary data.</text>
</comment>
<dbReference type="AlphaFoldDB" id="A0ABD5XZV2"/>